<name>A0ABY7UN36_9CORY</name>
<dbReference type="RefSeq" id="WP_042405885.1">
    <property type="nucleotide sequence ID" value="NZ_CBYN010000022.1"/>
</dbReference>
<evidence type="ECO:0000313" key="1">
    <source>
        <dbReference type="EMBL" id="WCZ39814.1"/>
    </source>
</evidence>
<reference evidence="1 2" key="1">
    <citation type="submission" date="2020-10" db="EMBL/GenBank/DDBJ databases">
        <title>Complete genome sequence of Corynebacterium jeddahense DSM 45997, type strain of Corynebacterium jeddahense.</title>
        <authorList>
            <person name="Busche T."/>
            <person name="Kalinowski J."/>
            <person name="Ruckert C."/>
        </authorList>
    </citation>
    <scope>NUCLEOTIDE SEQUENCE [LARGE SCALE GENOMIC DNA]</scope>
    <source>
        <strain evidence="1 2">DSM 45997</strain>
    </source>
</reference>
<evidence type="ECO:0008006" key="3">
    <source>
        <dbReference type="Google" id="ProtNLM"/>
    </source>
</evidence>
<organism evidence="1 2">
    <name type="scientific">Corynebacterium jeddahense</name>
    <dbReference type="NCBI Taxonomy" id="1414719"/>
    <lineage>
        <taxon>Bacteria</taxon>
        <taxon>Bacillati</taxon>
        <taxon>Actinomycetota</taxon>
        <taxon>Actinomycetes</taxon>
        <taxon>Mycobacteriales</taxon>
        <taxon>Corynebacteriaceae</taxon>
        <taxon>Corynebacterium</taxon>
    </lineage>
</organism>
<gene>
    <name evidence="1" type="ORF">CJEDD_11225</name>
</gene>
<sequence>MSTEIFVHPDCPDCTDVIAQFQADPQVFGDAELLDVTNLPNLKRFLTLRDSLDGFADVRATGKIGVPSKVIDGTTVEFPGEV</sequence>
<keyword evidence="2" id="KW-1185">Reference proteome</keyword>
<protein>
    <recommendedName>
        <fullName evidence="3">Glutaredoxin-related protein</fullName>
    </recommendedName>
</protein>
<proteinExistence type="predicted"/>
<evidence type="ECO:0000313" key="2">
    <source>
        <dbReference type="Proteomes" id="UP001218071"/>
    </source>
</evidence>
<accession>A0ABY7UN36</accession>
<dbReference type="EMBL" id="CP063194">
    <property type="protein sequence ID" value="WCZ39814.1"/>
    <property type="molecule type" value="Genomic_DNA"/>
</dbReference>
<dbReference type="Proteomes" id="UP001218071">
    <property type="component" value="Chromosome"/>
</dbReference>